<proteinExistence type="predicted"/>
<dbReference type="InterPro" id="IPR021686">
    <property type="entry name" value="DUF3268"/>
</dbReference>
<name>A0A9E7E1H9_9CAUD</name>
<keyword evidence="2" id="KW-1185">Reference proteome</keyword>
<accession>A0A9E7E1H9</accession>
<dbReference type="EMBL" id="ON189047">
    <property type="protein sequence ID" value="URA07176.1"/>
    <property type="molecule type" value="Genomic_DNA"/>
</dbReference>
<gene>
    <name evidence="1" type="ORF">Mallos_BL60068</name>
</gene>
<sequence length="144" mass="16303">MVTFTAYNHKKRYPDWRDPPTVCDCCGAKTIELRSHDVLYNGEEYGEWPYIYYCDCCGASVGVHPFSVYPLGVMADAATRSARSAVHAIIDPLWKSGRFTRGQVYSMMARLTGRRSFHTGELSKDECHAAVAAFRTWETVDDFS</sequence>
<evidence type="ECO:0000313" key="1">
    <source>
        <dbReference type="EMBL" id="URA07176.1"/>
    </source>
</evidence>
<organism evidence="1 2">
    <name type="scientific">Xanthomonas phage Mallos</name>
    <dbReference type="NCBI Taxonomy" id="2939131"/>
    <lineage>
        <taxon>Viruses</taxon>
        <taxon>Duplodnaviria</taxon>
        <taxon>Heunggongvirae</taxon>
        <taxon>Uroviricota</taxon>
        <taxon>Caudoviricetes</taxon>
        <taxon>Mesyanzhinovviridae</taxon>
        <taxon>Bradleyvirinae</taxon>
        <taxon>Mallosvirus</taxon>
        <taxon>Mallosvirus mallos</taxon>
    </lineage>
</organism>
<dbReference type="Proteomes" id="UP001056460">
    <property type="component" value="Segment"/>
</dbReference>
<reference evidence="1" key="1">
    <citation type="journal article" date="2022" name="Viruses">
        <title>Isolation of novel Xanthomonas phages for the plant pathogens X. translucens and X. campestris.</title>
        <authorList>
            <person name="Erdrich S.H."/>
            <person name="Sharma V."/>
            <person name="Schurr U."/>
            <person name="Arsova B."/>
            <person name="Frunzke J."/>
        </authorList>
    </citation>
    <scope>NUCLEOTIDE SEQUENCE</scope>
</reference>
<evidence type="ECO:0000313" key="2">
    <source>
        <dbReference type="Proteomes" id="UP001056460"/>
    </source>
</evidence>
<protein>
    <submittedName>
        <fullName evidence="1">Uncharacterized protein</fullName>
    </submittedName>
</protein>
<dbReference type="Pfam" id="PF11672">
    <property type="entry name" value="DUF3268"/>
    <property type="match status" value="1"/>
</dbReference>